<dbReference type="Proteomes" id="UP001201262">
    <property type="component" value="Unassembled WGS sequence"/>
</dbReference>
<dbReference type="CDD" id="cd08348">
    <property type="entry name" value="BphC2-C3-RGP6_C_like"/>
    <property type="match status" value="1"/>
</dbReference>
<gene>
    <name evidence="2" type="ORF">BGW36DRAFT_400898</name>
</gene>
<dbReference type="RefSeq" id="XP_046067769.1">
    <property type="nucleotide sequence ID" value="XM_046218680.1"/>
</dbReference>
<evidence type="ECO:0000313" key="3">
    <source>
        <dbReference type="Proteomes" id="UP001201262"/>
    </source>
</evidence>
<dbReference type="SUPFAM" id="SSF54593">
    <property type="entry name" value="Glyoxalase/Bleomycin resistance protein/Dihydroxybiphenyl dioxygenase"/>
    <property type="match status" value="1"/>
</dbReference>
<dbReference type="InterPro" id="IPR029068">
    <property type="entry name" value="Glyas_Bleomycin-R_OHBP_Dase"/>
</dbReference>
<dbReference type="InterPro" id="IPR037523">
    <property type="entry name" value="VOC_core"/>
</dbReference>
<dbReference type="InterPro" id="IPR004360">
    <property type="entry name" value="Glyas_Fos-R_dOase_dom"/>
</dbReference>
<protein>
    <submittedName>
        <fullName evidence="2">Glyoxalase/Bleomycin resistance protein/Dihydroxybiphenyl dioxygenase</fullName>
    </submittedName>
</protein>
<dbReference type="PROSITE" id="PS51819">
    <property type="entry name" value="VOC"/>
    <property type="match status" value="1"/>
</dbReference>
<dbReference type="Pfam" id="PF00903">
    <property type="entry name" value="Glyoxalase"/>
    <property type="match status" value="1"/>
</dbReference>
<dbReference type="GeneID" id="70248967"/>
<dbReference type="Gene3D" id="3.10.180.10">
    <property type="entry name" value="2,3-Dihydroxybiphenyl 1,2-Dioxygenase, domain 1"/>
    <property type="match status" value="1"/>
</dbReference>
<keyword evidence="3" id="KW-1185">Reference proteome</keyword>
<keyword evidence="2" id="KW-0223">Dioxygenase</keyword>
<accession>A0AAD4KM84</accession>
<sequence>MSTQIEAYATSSANAISPSSLCHVVLRTSTENYSKMVGFYLTFLGAHATHTHPRVTFLTYDYEHHRIAIVNYPDLKPLSDKTVGLAHIAFGFKTLGELATSYEQKKAKGILPFWSVNHGMSTSMYYKDPDGNELEMQVDNFETAAEAIDFMNGIKFEENPIGVDYNPEEFIKRVRSSEDDKIIKLRPDLVV</sequence>
<keyword evidence="2" id="KW-0560">Oxidoreductase</keyword>
<comment type="caution">
    <text evidence="2">The sequence shown here is derived from an EMBL/GenBank/DDBJ whole genome shotgun (WGS) entry which is preliminary data.</text>
</comment>
<name>A0AAD4KM84_9EURO</name>
<dbReference type="AlphaFoldDB" id="A0AAD4KM84"/>
<dbReference type="EMBL" id="JAJTJA010000012">
    <property type="protein sequence ID" value="KAH8691677.1"/>
    <property type="molecule type" value="Genomic_DNA"/>
</dbReference>
<organism evidence="2 3">
    <name type="scientific">Talaromyces proteolyticus</name>
    <dbReference type="NCBI Taxonomy" id="1131652"/>
    <lineage>
        <taxon>Eukaryota</taxon>
        <taxon>Fungi</taxon>
        <taxon>Dikarya</taxon>
        <taxon>Ascomycota</taxon>
        <taxon>Pezizomycotina</taxon>
        <taxon>Eurotiomycetes</taxon>
        <taxon>Eurotiomycetidae</taxon>
        <taxon>Eurotiales</taxon>
        <taxon>Trichocomaceae</taxon>
        <taxon>Talaromyces</taxon>
        <taxon>Talaromyces sect. Bacilispori</taxon>
    </lineage>
</organism>
<evidence type="ECO:0000313" key="2">
    <source>
        <dbReference type="EMBL" id="KAH8691677.1"/>
    </source>
</evidence>
<reference evidence="2" key="1">
    <citation type="submission" date="2021-12" db="EMBL/GenBank/DDBJ databases">
        <title>Convergent genome expansion in fungi linked to evolution of root-endophyte symbiosis.</title>
        <authorList>
            <consortium name="DOE Joint Genome Institute"/>
            <person name="Ke Y.-H."/>
            <person name="Bonito G."/>
            <person name="Liao H.-L."/>
            <person name="Looney B."/>
            <person name="Rojas-Flechas A."/>
            <person name="Nash J."/>
            <person name="Hameed K."/>
            <person name="Schadt C."/>
            <person name="Martin F."/>
            <person name="Crous P.W."/>
            <person name="Miettinen O."/>
            <person name="Magnuson J.K."/>
            <person name="Labbe J."/>
            <person name="Jacobson D."/>
            <person name="Doktycz M.J."/>
            <person name="Veneault-Fourrey C."/>
            <person name="Kuo A."/>
            <person name="Mondo S."/>
            <person name="Calhoun S."/>
            <person name="Riley R."/>
            <person name="Ohm R."/>
            <person name="LaButti K."/>
            <person name="Andreopoulos B."/>
            <person name="Pangilinan J."/>
            <person name="Nolan M."/>
            <person name="Tritt A."/>
            <person name="Clum A."/>
            <person name="Lipzen A."/>
            <person name="Daum C."/>
            <person name="Barry K."/>
            <person name="Grigoriev I.V."/>
            <person name="Vilgalys R."/>
        </authorList>
    </citation>
    <scope>NUCLEOTIDE SEQUENCE</scope>
    <source>
        <strain evidence="2">PMI_201</strain>
    </source>
</reference>
<dbReference type="GO" id="GO:0051213">
    <property type="term" value="F:dioxygenase activity"/>
    <property type="evidence" value="ECO:0007669"/>
    <property type="project" value="UniProtKB-KW"/>
</dbReference>
<feature type="domain" description="VOC" evidence="1">
    <location>
        <begin position="20"/>
        <end position="139"/>
    </location>
</feature>
<evidence type="ECO:0000259" key="1">
    <source>
        <dbReference type="PROSITE" id="PS51819"/>
    </source>
</evidence>
<proteinExistence type="predicted"/>